<keyword evidence="1" id="KW-1133">Transmembrane helix</keyword>
<name>A0A133NRP0_GARVA</name>
<evidence type="ECO:0000313" key="3">
    <source>
        <dbReference type="Proteomes" id="UP000070687"/>
    </source>
</evidence>
<dbReference type="EMBL" id="LRQB01000085">
    <property type="protein sequence ID" value="KXA18941.1"/>
    <property type="molecule type" value="Genomic_DNA"/>
</dbReference>
<keyword evidence="1" id="KW-0472">Membrane</keyword>
<reference evidence="2 3" key="1">
    <citation type="submission" date="2016-01" db="EMBL/GenBank/DDBJ databases">
        <authorList>
            <person name="Oliw E.H."/>
        </authorList>
    </citation>
    <scope>NUCLEOTIDE SEQUENCE [LARGE SCALE GENOMIC DNA]</scope>
    <source>
        <strain evidence="2 3">PSS_7772B</strain>
    </source>
</reference>
<proteinExistence type="predicted"/>
<keyword evidence="1" id="KW-0812">Transmembrane</keyword>
<gene>
    <name evidence="2" type="ORF">HMPREF3208_01295</name>
</gene>
<dbReference type="AlphaFoldDB" id="A0A133NRP0"/>
<evidence type="ECO:0000313" key="2">
    <source>
        <dbReference type="EMBL" id="KXA18941.1"/>
    </source>
</evidence>
<dbReference type="PATRIC" id="fig|2702.100.peg.1280"/>
<sequence length="74" mass="8203">MLIVFLLLFCWGCGGATRPGLVVLGLFFGYFLLFLVMVFGFGLVFECFFVVFDTPVDASVFKGFGVFVFVGFAF</sequence>
<accession>A0A133NRP0</accession>
<feature type="transmembrane region" description="Helical" evidence="1">
    <location>
        <begin position="25"/>
        <end position="52"/>
    </location>
</feature>
<evidence type="ECO:0000256" key="1">
    <source>
        <dbReference type="SAM" id="Phobius"/>
    </source>
</evidence>
<organism evidence="2 3">
    <name type="scientific">Gardnerella vaginalis</name>
    <dbReference type="NCBI Taxonomy" id="2702"/>
    <lineage>
        <taxon>Bacteria</taxon>
        <taxon>Bacillati</taxon>
        <taxon>Actinomycetota</taxon>
        <taxon>Actinomycetes</taxon>
        <taxon>Bifidobacteriales</taxon>
        <taxon>Bifidobacteriaceae</taxon>
        <taxon>Gardnerella</taxon>
    </lineage>
</organism>
<dbReference type="RefSeq" id="WP_064347664.1">
    <property type="nucleotide sequence ID" value="NZ_KQ956873.1"/>
</dbReference>
<dbReference type="Proteomes" id="UP000070687">
    <property type="component" value="Unassembled WGS sequence"/>
</dbReference>
<protein>
    <submittedName>
        <fullName evidence="2">Uncharacterized protein</fullName>
    </submittedName>
</protein>
<comment type="caution">
    <text evidence="2">The sequence shown here is derived from an EMBL/GenBank/DDBJ whole genome shotgun (WGS) entry which is preliminary data.</text>
</comment>